<protein>
    <submittedName>
        <fullName evidence="1">Uncharacterized protein</fullName>
    </submittedName>
</protein>
<name>A0A0A9AUB4_ARUDO</name>
<reference evidence="1" key="1">
    <citation type="submission" date="2014-09" db="EMBL/GenBank/DDBJ databases">
        <authorList>
            <person name="Magalhaes I.L.F."/>
            <person name="Oliveira U."/>
            <person name="Santos F.R."/>
            <person name="Vidigal T.H.D.A."/>
            <person name="Brescovit A.D."/>
            <person name="Santos A.J."/>
        </authorList>
    </citation>
    <scope>NUCLEOTIDE SEQUENCE</scope>
    <source>
        <tissue evidence="1">Shoot tissue taken approximately 20 cm above the soil surface</tissue>
    </source>
</reference>
<dbReference type="EMBL" id="GBRH01243189">
    <property type="protein sequence ID" value="JAD54706.1"/>
    <property type="molecule type" value="Transcribed_RNA"/>
</dbReference>
<evidence type="ECO:0000313" key="1">
    <source>
        <dbReference type="EMBL" id="JAD54706.1"/>
    </source>
</evidence>
<reference evidence="1" key="2">
    <citation type="journal article" date="2015" name="Data Brief">
        <title>Shoot transcriptome of the giant reed, Arundo donax.</title>
        <authorList>
            <person name="Barrero R.A."/>
            <person name="Guerrero F.D."/>
            <person name="Moolhuijzen P."/>
            <person name="Goolsby J.A."/>
            <person name="Tidwell J."/>
            <person name="Bellgard S.E."/>
            <person name="Bellgard M.I."/>
        </authorList>
    </citation>
    <scope>NUCLEOTIDE SEQUENCE</scope>
    <source>
        <tissue evidence="1">Shoot tissue taken approximately 20 cm above the soil surface</tissue>
    </source>
</reference>
<organism evidence="1">
    <name type="scientific">Arundo donax</name>
    <name type="common">Giant reed</name>
    <name type="synonym">Donax arundinaceus</name>
    <dbReference type="NCBI Taxonomy" id="35708"/>
    <lineage>
        <taxon>Eukaryota</taxon>
        <taxon>Viridiplantae</taxon>
        <taxon>Streptophyta</taxon>
        <taxon>Embryophyta</taxon>
        <taxon>Tracheophyta</taxon>
        <taxon>Spermatophyta</taxon>
        <taxon>Magnoliopsida</taxon>
        <taxon>Liliopsida</taxon>
        <taxon>Poales</taxon>
        <taxon>Poaceae</taxon>
        <taxon>PACMAD clade</taxon>
        <taxon>Arundinoideae</taxon>
        <taxon>Arundineae</taxon>
        <taxon>Arundo</taxon>
    </lineage>
</organism>
<accession>A0A0A9AUB4</accession>
<dbReference type="AlphaFoldDB" id="A0A0A9AUB4"/>
<proteinExistence type="predicted"/>
<sequence>MLVRTINSSYLPIRKIRTTIYSVTEGKKLGIVVYMQ</sequence>